<dbReference type="SFLD" id="SFLDS00029">
    <property type="entry name" value="Radical_SAM"/>
    <property type="match status" value="1"/>
</dbReference>
<evidence type="ECO:0000256" key="3">
    <source>
        <dbReference type="ARBA" id="ARBA00022679"/>
    </source>
</evidence>
<name>A0A7W8LM46_9SPIR</name>
<keyword evidence="11" id="KW-0687">Ribonucleoprotein</keyword>
<protein>
    <recommendedName>
        <fullName evidence="8">Ribosomal protein uS12 methylthiotransferase RimO</fullName>
        <shortName evidence="8">uS12 MTTase</shortName>
        <shortName evidence="8">uS12 methylthiotransferase</shortName>
        <ecNumber evidence="8">2.8.4.4</ecNumber>
    </recommendedName>
    <alternativeName>
        <fullName evidence="8">Ribosomal protein uS12 (aspartate-C(3))-methylthiotransferase</fullName>
    </alternativeName>
    <alternativeName>
        <fullName evidence="8">Ribosome maturation factor RimO</fullName>
    </alternativeName>
</protein>
<feature type="binding site" evidence="8">
    <location>
        <position position="154"/>
    </location>
    <ligand>
        <name>[4Fe-4S] cluster</name>
        <dbReference type="ChEBI" id="CHEBI:49883"/>
        <label>2</label>
        <note>4Fe-4S-S-AdoMet</note>
    </ligand>
</feature>
<dbReference type="InterPro" id="IPR007197">
    <property type="entry name" value="rSAM"/>
</dbReference>
<dbReference type="InterPro" id="IPR005839">
    <property type="entry name" value="Methylthiotransferase"/>
</dbReference>
<evidence type="ECO:0000259" key="10">
    <source>
        <dbReference type="PROSITE" id="PS51918"/>
    </source>
</evidence>
<dbReference type="GO" id="GO:0051539">
    <property type="term" value="F:4 iron, 4 sulfur cluster binding"/>
    <property type="evidence" value="ECO:0007669"/>
    <property type="project" value="UniProtKB-UniRule"/>
</dbReference>
<reference evidence="11 12" key="1">
    <citation type="submission" date="2020-08" db="EMBL/GenBank/DDBJ databases">
        <title>Genomic Encyclopedia of Type Strains, Phase IV (KMG-IV): sequencing the most valuable type-strain genomes for metagenomic binning, comparative biology and taxonomic classification.</title>
        <authorList>
            <person name="Goeker M."/>
        </authorList>
    </citation>
    <scope>NUCLEOTIDE SEQUENCE [LARGE SCALE GENOMIC DNA]</scope>
    <source>
        <strain evidence="11 12">DSM 103462</strain>
    </source>
</reference>
<dbReference type="InterPro" id="IPR005840">
    <property type="entry name" value="Ribosomal_uS12_MeSTrfase_RimO"/>
</dbReference>
<dbReference type="CDD" id="cd01335">
    <property type="entry name" value="Radical_SAM"/>
    <property type="match status" value="1"/>
</dbReference>
<feature type="domain" description="Radical SAM core" evidence="10">
    <location>
        <begin position="136"/>
        <end position="393"/>
    </location>
</feature>
<dbReference type="Gene3D" id="2.40.50.140">
    <property type="entry name" value="Nucleic acid-binding proteins"/>
    <property type="match status" value="1"/>
</dbReference>
<dbReference type="SUPFAM" id="SSF102114">
    <property type="entry name" value="Radical SAM enzymes"/>
    <property type="match status" value="1"/>
</dbReference>
<dbReference type="InterPro" id="IPR023404">
    <property type="entry name" value="rSAM_horseshoe"/>
</dbReference>
<comment type="function">
    <text evidence="8">Catalyzes the methylthiolation of an aspartic acid residue of ribosomal protein uS12.</text>
</comment>
<dbReference type="GO" id="GO:0103039">
    <property type="term" value="F:protein methylthiotransferase activity"/>
    <property type="evidence" value="ECO:0007669"/>
    <property type="project" value="UniProtKB-EC"/>
</dbReference>
<comment type="cofactor">
    <cofactor evidence="8">
        <name>[4Fe-4S] cluster</name>
        <dbReference type="ChEBI" id="CHEBI:49883"/>
    </cofactor>
    <text evidence="8">Binds 2 [4Fe-4S] clusters. One cluster is coordinated with 3 cysteines and an exchangeable S-adenosyl-L-methionine.</text>
</comment>
<dbReference type="SMART" id="SM00729">
    <property type="entry name" value="Elp3"/>
    <property type="match status" value="1"/>
</dbReference>
<sequence>MKFFIDQHGCAKNQVDGELIISLLKKQDWEQTFEPAEADLIVVNSCGFIESAKTESINAVMSARQMYPKAKILLAGCLAERYAKDLKDDLLEADGFFGNGDLSQIYKVIEPLMKDERPVLVPEQKGVCCGDRNLLLSFKGTAFVKITEGCNNRCSFCAIPIIRGNLRSRKATEIIEEIKDLVSKGVYEINLIGQDLAAYGTGAEDDCFGDGRTFLPNGTPGSEVGESPSTLGESGLARLIRMISQIEGTFAVRLLYIHPDHFNEDILPLMKVDSRFLHYFDIPFQNGDDAIIKAMNRVGSAQKYKALIAKIRETFPDAAIRTTFMAGFPGETEESFENTKAFLRETATDWSGCFSYSKEDDTPAYSFKKQVPHKTAERRATELVEIQAQITRERLKARVGIETDILIEEVLSQSEENPDEGLAIGRAWFQAPEVDGSVVVRYDRSSDSEKNAVQSGRLVRVKIISSGDVDLNGDFVCDSPLNEKISKSDAISFAQEI</sequence>
<dbReference type="Gene3D" id="3.40.50.12160">
    <property type="entry name" value="Methylthiotransferase, N-terminal domain"/>
    <property type="match status" value="1"/>
</dbReference>
<keyword evidence="7 8" id="KW-0411">Iron-sulfur</keyword>
<feature type="binding site" evidence="8">
    <location>
        <position position="77"/>
    </location>
    <ligand>
        <name>[4Fe-4S] cluster</name>
        <dbReference type="ChEBI" id="CHEBI:49883"/>
        <label>1</label>
    </ligand>
</feature>
<feature type="binding site" evidence="8">
    <location>
        <position position="10"/>
    </location>
    <ligand>
        <name>[4Fe-4S] cluster</name>
        <dbReference type="ChEBI" id="CHEBI:49883"/>
        <label>1</label>
    </ligand>
</feature>
<evidence type="ECO:0000256" key="4">
    <source>
        <dbReference type="ARBA" id="ARBA00022691"/>
    </source>
</evidence>
<dbReference type="EMBL" id="JACHFQ010000004">
    <property type="protein sequence ID" value="MBB5226112.1"/>
    <property type="molecule type" value="Genomic_DNA"/>
</dbReference>
<keyword evidence="6 8" id="KW-0408">Iron</keyword>
<dbReference type="InterPro" id="IPR012340">
    <property type="entry name" value="NA-bd_OB-fold"/>
</dbReference>
<keyword evidence="4 8" id="KW-0949">S-adenosyl-L-methionine</keyword>
<dbReference type="Pfam" id="PF04055">
    <property type="entry name" value="Radical_SAM"/>
    <property type="match status" value="1"/>
</dbReference>
<dbReference type="Pfam" id="PF00919">
    <property type="entry name" value="UPF0004"/>
    <property type="match status" value="1"/>
</dbReference>
<feature type="domain" description="MTTase N-terminal" evidence="9">
    <location>
        <begin position="1"/>
        <end position="114"/>
    </location>
</feature>
<evidence type="ECO:0000256" key="7">
    <source>
        <dbReference type="ARBA" id="ARBA00023014"/>
    </source>
</evidence>
<dbReference type="PANTHER" id="PTHR43837:SF1">
    <property type="entry name" value="RIBOSOMAL PROTEIN US12 METHYLTHIOTRANSFERASE RIMO"/>
    <property type="match status" value="1"/>
</dbReference>
<accession>A0A7W8LM46</accession>
<evidence type="ECO:0000256" key="8">
    <source>
        <dbReference type="HAMAP-Rule" id="MF_01865"/>
    </source>
</evidence>
<dbReference type="InterPro" id="IPR006638">
    <property type="entry name" value="Elp3/MiaA/NifB-like_rSAM"/>
</dbReference>
<evidence type="ECO:0000256" key="5">
    <source>
        <dbReference type="ARBA" id="ARBA00022723"/>
    </source>
</evidence>
<dbReference type="PROSITE" id="PS51918">
    <property type="entry name" value="RADICAL_SAM"/>
    <property type="match status" value="1"/>
</dbReference>
<evidence type="ECO:0000259" key="9">
    <source>
        <dbReference type="PROSITE" id="PS51449"/>
    </source>
</evidence>
<evidence type="ECO:0000256" key="2">
    <source>
        <dbReference type="ARBA" id="ARBA00022490"/>
    </source>
</evidence>
<dbReference type="GO" id="GO:0006400">
    <property type="term" value="P:tRNA modification"/>
    <property type="evidence" value="ECO:0007669"/>
    <property type="project" value="InterPro"/>
</dbReference>
<dbReference type="Proteomes" id="UP000518887">
    <property type="component" value="Unassembled WGS sequence"/>
</dbReference>
<dbReference type="GO" id="GO:0005840">
    <property type="term" value="C:ribosome"/>
    <property type="evidence" value="ECO:0007669"/>
    <property type="project" value="UniProtKB-KW"/>
</dbReference>
<dbReference type="Gene3D" id="3.80.30.20">
    <property type="entry name" value="tm_1862 like domain"/>
    <property type="match status" value="1"/>
</dbReference>
<dbReference type="Pfam" id="PF18693">
    <property type="entry name" value="TRAM_2"/>
    <property type="match status" value="1"/>
</dbReference>
<dbReference type="SFLD" id="SFLDG01082">
    <property type="entry name" value="B12-binding_domain_containing"/>
    <property type="match status" value="1"/>
</dbReference>
<dbReference type="InterPro" id="IPR020612">
    <property type="entry name" value="Methylthiotransferase_CS"/>
</dbReference>
<evidence type="ECO:0000313" key="11">
    <source>
        <dbReference type="EMBL" id="MBB5226112.1"/>
    </source>
</evidence>
<dbReference type="NCBIfam" id="TIGR00089">
    <property type="entry name" value="MiaB/RimO family radical SAM methylthiotransferase"/>
    <property type="match status" value="1"/>
</dbReference>
<dbReference type="EC" id="2.8.4.4" evidence="8"/>
<feature type="binding site" evidence="8">
    <location>
        <position position="157"/>
    </location>
    <ligand>
        <name>[4Fe-4S] cluster</name>
        <dbReference type="ChEBI" id="CHEBI:49883"/>
        <label>2</label>
        <note>4Fe-4S-S-AdoMet</note>
    </ligand>
</feature>
<dbReference type="InterPro" id="IPR013848">
    <property type="entry name" value="Methylthiotransferase_N"/>
</dbReference>
<comment type="similarity">
    <text evidence="8">Belongs to the methylthiotransferase family. RimO subfamily.</text>
</comment>
<dbReference type="InterPro" id="IPR058240">
    <property type="entry name" value="rSAM_sf"/>
</dbReference>
<dbReference type="HAMAP" id="MF_01865">
    <property type="entry name" value="MTTase_RimO"/>
    <property type="match status" value="1"/>
</dbReference>
<evidence type="ECO:0000313" key="12">
    <source>
        <dbReference type="Proteomes" id="UP000518887"/>
    </source>
</evidence>
<feature type="binding site" evidence="8">
    <location>
        <position position="46"/>
    </location>
    <ligand>
        <name>[4Fe-4S] cluster</name>
        <dbReference type="ChEBI" id="CHEBI:49883"/>
        <label>1</label>
    </ligand>
</feature>
<keyword evidence="3 8" id="KW-0808">Transferase</keyword>
<keyword evidence="5 8" id="KW-0479">Metal-binding</keyword>
<dbReference type="PANTHER" id="PTHR43837">
    <property type="entry name" value="RIBOSOMAL PROTEIN S12 METHYLTHIOTRANSFERASE RIMO"/>
    <property type="match status" value="1"/>
</dbReference>
<comment type="subcellular location">
    <subcellularLocation>
        <location evidence="8">Cytoplasm</location>
    </subcellularLocation>
</comment>
<keyword evidence="12" id="KW-1185">Reference proteome</keyword>
<dbReference type="InterPro" id="IPR038135">
    <property type="entry name" value="Methylthiotransferase_N_sf"/>
</dbReference>
<gene>
    <name evidence="8" type="primary">rimO</name>
    <name evidence="11" type="ORF">HNP76_001480</name>
</gene>
<dbReference type="FunFam" id="3.80.30.20:FF:000001">
    <property type="entry name" value="tRNA-2-methylthio-N(6)-dimethylallyladenosine synthase 2"/>
    <property type="match status" value="1"/>
</dbReference>
<proteinExistence type="inferred from homology"/>
<dbReference type="RefSeq" id="WP_184659070.1">
    <property type="nucleotide sequence ID" value="NZ_JACHFQ010000004.1"/>
</dbReference>
<keyword evidence="11" id="KW-0689">Ribosomal protein</keyword>
<comment type="catalytic activity">
    <reaction evidence="8">
        <text>L-aspartate(89)-[ribosomal protein uS12]-hydrogen + (sulfur carrier)-SH + AH2 + 2 S-adenosyl-L-methionine = 3-methylsulfanyl-L-aspartate(89)-[ribosomal protein uS12]-hydrogen + (sulfur carrier)-H + 5'-deoxyadenosine + L-methionine + A + S-adenosyl-L-homocysteine + 2 H(+)</text>
        <dbReference type="Rhea" id="RHEA:37087"/>
        <dbReference type="Rhea" id="RHEA-COMP:10460"/>
        <dbReference type="Rhea" id="RHEA-COMP:10461"/>
        <dbReference type="Rhea" id="RHEA-COMP:14737"/>
        <dbReference type="Rhea" id="RHEA-COMP:14739"/>
        <dbReference type="ChEBI" id="CHEBI:13193"/>
        <dbReference type="ChEBI" id="CHEBI:15378"/>
        <dbReference type="ChEBI" id="CHEBI:17319"/>
        <dbReference type="ChEBI" id="CHEBI:17499"/>
        <dbReference type="ChEBI" id="CHEBI:29917"/>
        <dbReference type="ChEBI" id="CHEBI:29961"/>
        <dbReference type="ChEBI" id="CHEBI:57844"/>
        <dbReference type="ChEBI" id="CHEBI:57856"/>
        <dbReference type="ChEBI" id="CHEBI:59789"/>
        <dbReference type="ChEBI" id="CHEBI:64428"/>
        <dbReference type="ChEBI" id="CHEBI:73599"/>
        <dbReference type="EC" id="2.8.4.4"/>
    </reaction>
</comment>
<dbReference type="InterPro" id="IPR002792">
    <property type="entry name" value="TRAM_dom"/>
</dbReference>
<dbReference type="GO" id="GO:0035599">
    <property type="term" value="F:aspartic acid methylthiotransferase activity"/>
    <property type="evidence" value="ECO:0007669"/>
    <property type="project" value="TreeGrafter"/>
</dbReference>
<dbReference type="PROSITE" id="PS51449">
    <property type="entry name" value="MTTASE_N"/>
    <property type="match status" value="1"/>
</dbReference>
<dbReference type="NCBIfam" id="TIGR01125">
    <property type="entry name" value="30S ribosomal protein S12 methylthiotransferase RimO"/>
    <property type="match status" value="1"/>
</dbReference>
<evidence type="ECO:0000256" key="1">
    <source>
        <dbReference type="ARBA" id="ARBA00022485"/>
    </source>
</evidence>
<evidence type="ECO:0000256" key="6">
    <source>
        <dbReference type="ARBA" id="ARBA00023004"/>
    </source>
</evidence>
<dbReference type="GO" id="GO:0046872">
    <property type="term" value="F:metal ion binding"/>
    <property type="evidence" value="ECO:0007669"/>
    <property type="project" value="UniProtKB-KW"/>
</dbReference>
<dbReference type="SFLD" id="SFLDG01061">
    <property type="entry name" value="methylthiotransferase"/>
    <property type="match status" value="1"/>
</dbReference>
<organism evidence="11 12">
    <name type="scientific">Treponema ruminis</name>
    <dbReference type="NCBI Taxonomy" id="744515"/>
    <lineage>
        <taxon>Bacteria</taxon>
        <taxon>Pseudomonadati</taxon>
        <taxon>Spirochaetota</taxon>
        <taxon>Spirochaetia</taxon>
        <taxon>Spirochaetales</taxon>
        <taxon>Treponemataceae</taxon>
        <taxon>Treponema</taxon>
    </lineage>
</organism>
<feature type="binding site" evidence="8">
    <location>
        <position position="150"/>
    </location>
    <ligand>
        <name>[4Fe-4S] cluster</name>
        <dbReference type="ChEBI" id="CHEBI:49883"/>
        <label>2</label>
        <note>4Fe-4S-S-AdoMet</note>
    </ligand>
</feature>
<comment type="caution">
    <text evidence="11">The sequence shown here is derived from an EMBL/GenBank/DDBJ whole genome shotgun (WGS) entry which is preliminary data.</text>
</comment>
<dbReference type="AlphaFoldDB" id="A0A7W8LM46"/>
<dbReference type="GO" id="GO:0005829">
    <property type="term" value="C:cytosol"/>
    <property type="evidence" value="ECO:0007669"/>
    <property type="project" value="TreeGrafter"/>
</dbReference>
<keyword evidence="1 8" id="KW-0004">4Fe-4S</keyword>
<keyword evidence="2 8" id="KW-0963">Cytoplasm</keyword>
<dbReference type="PROSITE" id="PS01278">
    <property type="entry name" value="MTTASE_RADICAL"/>
    <property type="match status" value="1"/>
</dbReference>